<evidence type="ECO:0000313" key="2">
    <source>
        <dbReference type="Proteomes" id="UP001175228"/>
    </source>
</evidence>
<keyword evidence="2" id="KW-1185">Reference proteome</keyword>
<comment type="caution">
    <text evidence="1">The sequence shown here is derived from an EMBL/GenBank/DDBJ whole genome shotgun (WGS) entry which is preliminary data.</text>
</comment>
<dbReference type="EMBL" id="JAUEPU010000020">
    <property type="protein sequence ID" value="KAK0494559.1"/>
    <property type="molecule type" value="Genomic_DNA"/>
</dbReference>
<proteinExistence type="predicted"/>
<organism evidence="1 2">
    <name type="scientific">Armillaria luteobubalina</name>
    <dbReference type="NCBI Taxonomy" id="153913"/>
    <lineage>
        <taxon>Eukaryota</taxon>
        <taxon>Fungi</taxon>
        <taxon>Dikarya</taxon>
        <taxon>Basidiomycota</taxon>
        <taxon>Agaricomycotina</taxon>
        <taxon>Agaricomycetes</taxon>
        <taxon>Agaricomycetidae</taxon>
        <taxon>Agaricales</taxon>
        <taxon>Marasmiineae</taxon>
        <taxon>Physalacriaceae</taxon>
        <taxon>Armillaria</taxon>
    </lineage>
</organism>
<protein>
    <submittedName>
        <fullName evidence="1">Uncharacterized protein</fullName>
    </submittedName>
</protein>
<sequence length="173" mass="19792">MALPTSSLPVCAGCDCPDHFNATSFSRDTSTHPIADTSAIVDLAHLKRSNKAPSDAEADTLRDIISSCQRRRRELDDEGSSLKKLIMDLKRRISSNKQRLTALQIEQPEVDAQIQEWKSILNPIRRIPPEIWLHIFDDTVEFPTFPSASWMPDHHHDAMPRFRWNFHAIENPL</sequence>
<evidence type="ECO:0000313" key="1">
    <source>
        <dbReference type="EMBL" id="KAK0494559.1"/>
    </source>
</evidence>
<accession>A0AA39Q2E2</accession>
<gene>
    <name evidence="1" type="ORF">EDD18DRAFT_348367</name>
</gene>
<name>A0AA39Q2E2_9AGAR</name>
<reference evidence="1" key="1">
    <citation type="submission" date="2023-06" db="EMBL/GenBank/DDBJ databases">
        <authorList>
            <consortium name="Lawrence Berkeley National Laboratory"/>
            <person name="Ahrendt S."/>
            <person name="Sahu N."/>
            <person name="Indic B."/>
            <person name="Wong-Bajracharya J."/>
            <person name="Merenyi Z."/>
            <person name="Ke H.-M."/>
            <person name="Monk M."/>
            <person name="Kocsube S."/>
            <person name="Drula E."/>
            <person name="Lipzen A."/>
            <person name="Balint B."/>
            <person name="Henrissat B."/>
            <person name="Andreopoulos B."/>
            <person name="Martin F.M."/>
            <person name="Harder C.B."/>
            <person name="Rigling D."/>
            <person name="Ford K.L."/>
            <person name="Foster G.D."/>
            <person name="Pangilinan J."/>
            <person name="Papanicolaou A."/>
            <person name="Barry K."/>
            <person name="LaButti K."/>
            <person name="Viragh M."/>
            <person name="Koriabine M."/>
            <person name="Yan M."/>
            <person name="Riley R."/>
            <person name="Champramary S."/>
            <person name="Plett K.L."/>
            <person name="Tsai I.J."/>
            <person name="Slot J."/>
            <person name="Sipos G."/>
            <person name="Plett J."/>
            <person name="Nagy L.G."/>
            <person name="Grigoriev I.V."/>
        </authorList>
    </citation>
    <scope>NUCLEOTIDE SEQUENCE</scope>
    <source>
        <strain evidence="1">HWK02</strain>
    </source>
</reference>
<dbReference type="AlphaFoldDB" id="A0AA39Q2E2"/>
<dbReference type="Proteomes" id="UP001175228">
    <property type="component" value="Unassembled WGS sequence"/>
</dbReference>